<name>A0ABR6XVB8_9BURK</name>
<dbReference type="SUPFAM" id="SSF48403">
    <property type="entry name" value="Ankyrin repeat"/>
    <property type="match status" value="1"/>
</dbReference>
<keyword evidence="2" id="KW-1185">Reference proteome</keyword>
<proteinExistence type="predicted"/>
<organism evidence="1 2">
    <name type="scientific">Undibacterium amnicola</name>
    <dbReference type="NCBI Taxonomy" id="1834038"/>
    <lineage>
        <taxon>Bacteria</taxon>
        <taxon>Pseudomonadati</taxon>
        <taxon>Pseudomonadota</taxon>
        <taxon>Betaproteobacteria</taxon>
        <taxon>Burkholderiales</taxon>
        <taxon>Oxalobacteraceae</taxon>
        <taxon>Undibacterium</taxon>
    </lineage>
</organism>
<dbReference type="Gene3D" id="1.25.40.20">
    <property type="entry name" value="Ankyrin repeat-containing domain"/>
    <property type="match status" value="1"/>
</dbReference>
<dbReference type="InterPro" id="IPR036770">
    <property type="entry name" value="Ankyrin_rpt-contain_sf"/>
</dbReference>
<dbReference type="EMBL" id="JACOFU010000010">
    <property type="protein sequence ID" value="MBC3833415.1"/>
    <property type="molecule type" value="Genomic_DNA"/>
</dbReference>
<sequence length="257" mass="29723">MIRKRRRLIVMAIYFSIAAVLQGCLPYFSVTKYLSTYDECDYYRNFHPVEVNIMRVTQYAINKCYKSQIDDLSFGVTSENSNDYVRGVCLLELAIMNGKFDVMQVLIKNGAVLEKCGGDFKLRFYRNALRSKSPGQLLELYPNIMLSKVEMQDLLVEISYSNSDSIHFLMRQGVDPNFKDHRGDTLLHRILNTSIGFHTLMSTQYLLEWGADPNALNMSGKTVFEKSRGKFETLFNWSELKRILQETKPLYKITPEG</sequence>
<gene>
    <name evidence="1" type="ORF">H8K33_18055</name>
</gene>
<reference evidence="1 2" key="1">
    <citation type="submission" date="2020-08" db="EMBL/GenBank/DDBJ databases">
        <title>Novel species isolated from subtropical streams in China.</title>
        <authorList>
            <person name="Lu H."/>
        </authorList>
    </citation>
    <scope>NUCLEOTIDE SEQUENCE [LARGE SCALE GENOMIC DNA]</scope>
    <source>
        <strain evidence="1 2">KCTC 52442</strain>
    </source>
</reference>
<evidence type="ECO:0000313" key="1">
    <source>
        <dbReference type="EMBL" id="MBC3833415.1"/>
    </source>
</evidence>
<dbReference type="RefSeq" id="WP_186892465.1">
    <property type="nucleotide sequence ID" value="NZ_JACOFU010000010.1"/>
</dbReference>
<comment type="caution">
    <text evidence="1">The sequence shown here is derived from an EMBL/GenBank/DDBJ whole genome shotgun (WGS) entry which is preliminary data.</text>
</comment>
<accession>A0ABR6XVB8</accession>
<evidence type="ECO:0000313" key="2">
    <source>
        <dbReference type="Proteomes" id="UP000643610"/>
    </source>
</evidence>
<dbReference type="PROSITE" id="PS51257">
    <property type="entry name" value="PROKAR_LIPOPROTEIN"/>
    <property type="match status" value="1"/>
</dbReference>
<dbReference type="Proteomes" id="UP000643610">
    <property type="component" value="Unassembled WGS sequence"/>
</dbReference>
<protein>
    <recommendedName>
        <fullName evidence="3">Ankyrin repeat domain-containing protein</fullName>
    </recommendedName>
</protein>
<evidence type="ECO:0008006" key="3">
    <source>
        <dbReference type="Google" id="ProtNLM"/>
    </source>
</evidence>